<keyword evidence="5" id="KW-1185">Reference proteome</keyword>
<evidence type="ECO:0000313" key="4">
    <source>
        <dbReference type="EMBL" id="SMC94311.1"/>
    </source>
</evidence>
<keyword evidence="1" id="KW-0472">Membrane</keyword>
<feature type="domain" description="Protein FecR C-terminal" evidence="3">
    <location>
        <begin position="313"/>
        <end position="380"/>
    </location>
</feature>
<dbReference type="Pfam" id="PF04773">
    <property type="entry name" value="FecR"/>
    <property type="match status" value="1"/>
</dbReference>
<feature type="domain" description="FecR protein" evidence="2">
    <location>
        <begin position="175"/>
        <end position="269"/>
    </location>
</feature>
<dbReference type="Gene3D" id="3.55.50.30">
    <property type="match status" value="1"/>
</dbReference>
<dbReference type="Gene3D" id="2.60.120.1440">
    <property type="match status" value="1"/>
</dbReference>
<dbReference type="FunFam" id="2.60.120.1440:FF:000001">
    <property type="entry name" value="Putative anti-sigma factor"/>
    <property type="match status" value="1"/>
</dbReference>
<proteinExistence type="predicted"/>
<dbReference type="PANTHER" id="PTHR30273">
    <property type="entry name" value="PERIPLASMIC SIGNAL SENSOR AND SIGMA FACTOR ACTIVATOR FECR-RELATED"/>
    <property type="match status" value="1"/>
</dbReference>
<dbReference type="PANTHER" id="PTHR30273:SF2">
    <property type="entry name" value="PROTEIN FECR"/>
    <property type="match status" value="1"/>
</dbReference>
<reference evidence="5" key="1">
    <citation type="submission" date="2017-04" db="EMBL/GenBank/DDBJ databases">
        <authorList>
            <person name="Varghese N."/>
            <person name="Submissions S."/>
        </authorList>
    </citation>
    <scope>NUCLEOTIDE SEQUENCE [LARGE SCALE GENOMIC DNA]</scope>
    <source>
        <strain evidence="5">DSM 12126</strain>
    </source>
</reference>
<name>A0A1W2D9Z9_9SPHI</name>
<dbReference type="InterPro" id="IPR012373">
    <property type="entry name" value="Ferrdict_sens_TM"/>
</dbReference>
<dbReference type="EMBL" id="FWXT01000003">
    <property type="protein sequence ID" value="SMC94311.1"/>
    <property type="molecule type" value="Genomic_DNA"/>
</dbReference>
<accession>A0A1W2D9Z9</accession>
<dbReference type="GO" id="GO:0016989">
    <property type="term" value="F:sigma factor antagonist activity"/>
    <property type="evidence" value="ECO:0007669"/>
    <property type="project" value="TreeGrafter"/>
</dbReference>
<dbReference type="PIRSF" id="PIRSF018266">
    <property type="entry name" value="FecR"/>
    <property type="match status" value="1"/>
</dbReference>
<dbReference type="STRING" id="151894.SAMN04488524_3528"/>
<keyword evidence="1" id="KW-0812">Transmembrane</keyword>
<dbReference type="RefSeq" id="WP_084240329.1">
    <property type="nucleotide sequence ID" value="NZ_FWXT01000003.1"/>
</dbReference>
<dbReference type="InterPro" id="IPR032508">
    <property type="entry name" value="FecR_C"/>
</dbReference>
<dbReference type="InterPro" id="IPR006860">
    <property type="entry name" value="FecR"/>
</dbReference>
<feature type="transmembrane region" description="Helical" evidence="1">
    <location>
        <begin position="79"/>
        <end position="98"/>
    </location>
</feature>
<evidence type="ECO:0000259" key="3">
    <source>
        <dbReference type="Pfam" id="PF16344"/>
    </source>
</evidence>
<gene>
    <name evidence="4" type="ORF">SAMN04488524_3528</name>
</gene>
<evidence type="ECO:0000259" key="2">
    <source>
        <dbReference type="Pfam" id="PF04773"/>
    </source>
</evidence>
<dbReference type="Proteomes" id="UP000192756">
    <property type="component" value="Unassembled WGS sequence"/>
</dbReference>
<dbReference type="Pfam" id="PF16344">
    <property type="entry name" value="FecR_C"/>
    <property type="match status" value="1"/>
</dbReference>
<sequence>MDTGKLNDLLKKYNNQTATAEERKAVEDWYERINGEVPEMDTADLAGTKADMFNFLEHHIAPVATTAPAKSRFRIYRSYLAKAAVFAGLLLGIAYFFFKKPANGDGKQLLAHQNIQPGGNNAVLQLANGTKVVLNQAADGQISSQQGISIVKTKSGELVYHLREQAGANAYAMNTVTTPHGGQYHLILVDRTEVWLNSGSSITFPAAFSGKERKVKITGEAYFEVAKNKAKPFVVQTGKSEITVLGTHFNVNAYSDEEAEATTLLEGAVSVKSAGQQVLLKPGQQASLQKNASRLSMHEVEDADAAVAWKNGYFQFDNADPAAVMRQISRWYNVDVQYQGALPVKQYNGKIPRGVSAKELVEMLSYSGINCTLQNNRIIVIPK</sequence>
<evidence type="ECO:0000256" key="1">
    <source>
        <dbReference type="SAM" id="Phobius"/>
    </source>
</evidence>
<keyword evidence="1" id="KW-1133">Transmembrane helix</keyword>
<dbReference type="OrthoDB" id="1099963at2"/>
<organism evidence="4 5">
    <name type="scientific">Pedobacter africanus</name>
    <dbReference type="NCBI Taxonomy" id="151894"/>
    <lineage>
        <taxon>Bacteria</taxon>
        <taxon>Pseudomonadati</taxon>
        <taxon>Bacteroidota</taxon>
        <taxon>Sphingobacteriia</taxon>
        <taxon>Sphingobacteriales</taxon>
        <taxon>Sphingobacteriaceae</taxon>
        <taxon>Pedobacter</taxon>
    </lineage>
</organism>
<protein>
    <submittedName>
        <fullName evidence="4">FecR family protein</fullName>
    </submittedName>
</protein>
<evidence type="ECO:0000313" key="5">
    <source>
        <dbReference type="Proteomes" id="UP000192756"/>
    </source>
</evidence>
<dbReference type="AlphaFoldDB" id="A0A1W2D9Z9"/>